<gene>
    <name evidence="3" type="ORF">EZI54_18715</name>
</gene>
<dbReference type="InterPro" id="IPR013783">
    <property type="entry name" value="Ig-like_fold"/>
</dbReference>
<dbReference type="PANTHER" id="PTHR45632">
    <property type="entry name" value="LD33804P"/>
    <property type="match status" value="1"/>
</dbReference>
<dbReference type="InterPro" id="IPR011042">
    <property type="entry name" value="6-blade_b-propeller_TolB-like"/>
</dbReference>
<keyword evidence="4" id="KW-1185">Reference proteome</keyword>
<feature type="transmembrane region" description="Helical" evidence="1">
    <location>
        <begin position="44"/>
        <end position="68"/>
    </location>
</feature>
<dbReference type="InterPro" id="IPR015915">
    <property type="entry name" value="Kelch-typ_b-propeller"/>
</dbReference>
<feature type="domain" description="BACON" evidence="2">
    <location>
        <begin position="493"/>
        <end position="571"/>
    </location>
</feature>
<feature type="domain" description="BACON" evidence="2">
    <location>
        <begin position="177"/>
        <end position="266"/>
    </location>
</feature>
<dbReference type="Pfam" id="PF01344">
    <property type="entry name" value="Kelch_1"/>
    <property type="match status" value="1"/>
</dbReference>
<dbReference type="SUPFAM" id="SSF117281">
    <property type="entry name" value="Kelch motif"/>
    <property type="match status" value="1"/>
</dbReference>
<keyword evidence="1" id="KW-1133">Transmembrane helix</keyword>
<dbReference type="InterPro" id="IPR037293">
    <property type="entry name" value="Gal_Oxidase_central_sf"/>
</dbReference>
<dbReference type="Gene3D" id="2.130.10.80">
    <property type="entry name" value="Galactose oxidase/kelch, beta-propeller"/>
    <property type="match status" value="1"/>
</dbReference>
<organism evidence="3 4">
    <name type="scientific">Marinobacter halodurans</name>
    <dbReference type="NCBI Taxonomy" id="2528979"/>
    <lineage>
        <taxon>Bacteria</taxon>
        <taxon>Pseudomonadati</taxon>
        <taxon>Pseudomonadota</taxon>
        <taxon>Gammaproteobacteria</taxon>
        <taxon>Pseudomonadales</taxon>
        <taxon>Marinobacteraceae</taxon>
        <taxon>Marinobacter</taxon>
    </lineage>
</organism>
<proteinExistence type="predicted"/>
<protein>
    <recommendedName>
        <fullName evidence="2">BACON domain-containing protein</fullName>
    </recommendedName>
</protein>
<dbReference type="SUPFAM" id="SSF50952">
    <property type="entry name" value="Soluble quinoprotein glucose dehydrogenase"/>
    <property type="match status" value="1"/>
</dbReference>
<keyword evidence="1" id="KW-0812">Transmembrane</keyword>
<dbReference type="InterPro" id="IPR011041">
    <property type="entry name" value="Quinoprot_gluc/sorb_DH_b-prop"/>
</dbReference>
<dbReference type="Pfam" id="PF19190">
    <property type="entry name" value="BACON_2"/>
    <property type="match status" value="2"/>
</dbReference>
<dbReference type="Pfam" id="PF24681">
    <property type="entry name" value="Kelch_KLHDC2_KLHL20_DRC7"/>
    <property type="match status" value="1"/>
</dbReference>
<evidence type="ECO:0000259" key="2">
    <source>
        <dbReference type="Pfam" id="PF19190"/>
    </source>
</evidence>
<evidence type="ECO:0000256" key="1">
    <source>
        <dbReference type="SAM" id="Phobius"/>
    </source>
</evidence>
<dbReference type="Gene3D" id="2.60.40.10">
    <property type="entry name" value="Immunoglobulins"/>
    <property type="match status" value="3"/>
</dbReference>
<dbReference type="Proteomes" id="UP000313645">
    <property type="component" value="Unassembled WGS sequence"/>
</dbReference>
<keyword evidence="1" id="KW-0472">Membrane</keyword>
<dbReference type="EMBL" id="SJDL01000036">
    <property type="protein sequence ID" value="TBW50181.1"/>
    <property type="molecule type" value="Genomic_DNA"/>
</dbReference>
<dbReference type="InterPro" id="IPR006652">
    <property type="entry name" value="Kelch_1"/>
</dbReference>
<dbReference type="InterPro" id="IPR024361">
    <property type="entry name" value="BACON"/>
</dbReference>
<dbReference type="Gene3D" id="2.60.120.200">
    <property type="match status" value="1"/>
</dbReference>
<comment type="caution">
    <text evidence="3">The sequence shown here is derived from an EMBL/GenBank/DDBJ whole genome shotgun (WGS) entry which is preliminary data.</text>
</comment>
<sequence length="1530" mass="160716">MRIRPSGVSALSGGFVLMQQLLGTFATTSGHHTRANRRYPSIQLLFRWLLLLMLLGGSGIAAAAPSLLVSTHPDRSAATSLSGTELTDDVYIFVAPIDGIKRVEFYLDAPPPSTLLKRENIAPFDLGGTADNDLALPFNTNSIADGQHTLYAKVTYTSGATEILSAAFTVNNAVPQLSFSNASFSFLATENDTQTQSANVSLETNQSADADFSISDNANWLSVNPTTGTTPDVLTLTVSPDGLAPGTYTGIVTATADGFASDSVTVALEIVPDDSSVYPIVYSLAANRSGATGLQGATVSGDIYAFVPDNQSITRVYFYINDPLKTRSPSKTENLPPYDLAGTTATDLAIPFDTTTLPEGDNTLTAVVIAKDGSTHETTVFFTVSNESATLNFAQTSLAGSRPVGSTDALQQNVNLTSSDGSGAPFTITSNASWLTSTANSGTTPATITVKAAPDGLAAGNYTGKLTADADGYIAGELVYTLTITDDPDTIVASPASLVFSGTPGSSIAAQTLNVTHSNSEAHAFSVSTNMPWLHASPTSGDTPDSVQVSVDSAGMASGSYGATLTITASGFPNLDVPVTLNLTSNDKCAPVVCSDVKVDLPYQLTFTESQGHLMDRNGLGTGFTWVDQPTAGTGYIPDNLEMDFLDGVLNLTTTSGIQYLSNNSQDNALGVGFAAPNQITRITTQLKNVPTGTGNYEQAGLWFGTDEDNYIKLVIISRPEGPRLHYLMELGGLTAVERTVSAGDLYGKDITFMMVVNPYTRTVEVHYAIEGGTTNQLATLSPPDEFFSFDAAGIDPEIGTRSFAGIFATNRGSSTPQTYQFDEFTLEVGGTPESPSSSLDFVRKNYNVDYPTSMVWGPDNRLYVAQLFGSVEALTFDDDFNIIDQQTITSLQDAIGPRLTLGITTSPTSTASNVELWLAHSSPSVDNGEPNSGMVSRLYGTNFSQVQHVITGLPRAKANHSINSIHFGADNRLYIAMGGNTGAGAPNNSNSEFGTMQEQPLSAAILVADVFAAGFDGTCANTSDIFGPPPCDVQTYATGLRNSYDFVFHSNGKMYATDNGLGVTGTYPPTPTPPCLGFGDTASYLNGGDNPGVQPDLLHLVNEGDYFGHPNPYRDECVFKDGHYQGVAPLPNYVEPFFNLGDHKSANGIIEYKGATGCVGDFLNGQLLIADYSIGDDVFRVQLSEDGNSVIEGTPLITGFNDPLPLAQTPNGVIFVGQFGGDKLTSLQPVSLGCWGNDANLPVSILDAAGAAIGDKMYVVGGKNSSGHLTSLWIYNASSNSWSQGANLPGVGVENAAVVAHNGQLYVFGGSTEPFSGAVSNAAVYNPGSNSWTSLPAMPTARGGATAQVINGVIYVVGGMNGSGASLATVEAYTPASGTWQTVTPLQTRRDNPGSAVINNELYVFGGRIRNADGSTTDPTLVSMEKYSPATGTWTGQTPMPTGRRAMAVGTANGRIQVIGGEQNPDSPSGVFEQNEEYDPDTQTWRSLVRIPSPRHGPASATINNSVHVVGGGLSTGTTFSTLHEVLSF</sequence>
<evidence type="ECO:0000313" key="4">
    <source>
        <dbReference type="Proteomes" id="UP000313645"/>
    </source>
</evidence>
<name>A0ABY1ZHX1_9GAMM</name>
<accession>A0ABY1ZHX1</accession>
<dbReference type="SMART" id="SM00612">
    <property type="entry name" value="Kelch"/>
    <property type="match status" value="5"/>
</dbReference>
<evidence type="ECO:0000313" key="3">
    <source>
        <dbReference type="EMBL" id="TBW50181.1"/>
    </source>
</evidence>
<reference evidence="3 4" key="1">
    <citation type="submission" date="2019-02" db="EMBL/GenBank/DDBJ databases">
        <title>Marinobacter halodurans sp. nov., a marine bacterium isolated from sea tidal flat.</title>
        <authorList>
            <person name="Yoo Y."/>
            <person name="Lee D.W."/>
            <person name="Kim B.S."/>
            <person name="Kim J.-J."/>
        </authorList>
    </citation>
    <scope>NUCLEOTIDE SEQUENCE [LARGE SCALE GENOMIC DNA]</scope>
    <source>
        <strain evidence="3 4">YJ-S3-2</strain>
    </source>
</reference>
<dbReference type="Gene3D" id="2.120.10.30">
    <property type="entry name" value="TolB, C-terminal domain"/>
    <property type="match status" value="1"/>
</dbReference>
<dbReference type="Gene3D" id="2.120.10.80">
    <property type="entry name" value="Kelch-type beta propeller"/>
    <property type="match status" value="1"/>
</dbReference>